<feature type="domain" description="HTH cro/C1-type" evidence="1">
    <location>
        <begin position="33"/>
        <end position="86"/>
    </location>
</feature>
<dbReference type="SMART" id="SM00530">
    <property type="entry name" value="HTH_XRE"/>
    <property type="match status" value="1"/>
</dbReference>
<dbReference type="EMBL" id="LFBV01000002">
    <property type="protein sequence ID" value="OKH94785.1"/>
    <property type="molecule type" value="Genomic_DNA"/>
</dbReference>
<dbReference type="InterPro" id="IPR001387">
    <property type="entry name" value="Cro/C1-type_HTH"/>
</dbReference>
<protein>
    <recommendedName>
        <fullName evidence="1">HTH cro/C1-type domain-containing protein</fullName>
    </recommendedName>
</protein>
<dbReference type="Gene3D" id="1.10.260.40">
    <property type="entry name" value="lambda repressor-like DNA-binding domains"/>
    <property type="match status" value="1"/>
</dbReference>
<dbReference type="CDD" id="cd00093">
    <property type="entry name" value="HTH_XRE"/>
    <property type="match status" value="1"/>
</dbReference>
<evidence type="ECO:0000259" key="1">
    <source>
        <dbReference type="PROSITE" id="PS50943"/>
    </source>
</evidence>
<dbReference type="Pfam" id="PF13560">
    <property type="entry name" value="HTH_31"/>
    <property type="match status" value="1"/>
</dbReference>
<sequence length="306" mass="34824">MGFEPRRTPSILGFPHRPEWGPVAHRRAVAGYLRNCREHARISPRHVADCIGVSESTVSRMETGQSVLRPLDVERLMRACGVTDQAEYERAARLTDEAGRAEPWQQHGQVVPRWVRPLLGMELAAQRILSYEPQLVPGWLQTPEYAEIVIRSVHPTASRQEIDTRVQVRVERLEMFRRRLDPPVLLAVMDEGVFTRQVGSPGTMRRQVRHLLNLLEELPYQLRLQIASQSVGAAGVVVGHPVVHLRFHAADHLPDMVYLEQFEGATYYEKPADTERYQAVMNNLCGLASPYEHTRALLDEAATHVW</sequence>
<reference evidence="2 3" key="1">
    <citation type="submission" date="2015-06" db="EMBL/GenBank/DDBJ databases">
        <title>Cloning and characterization of the uncialamcin biosynthetic gene cluster.</title>
        <authorList>
            <person name="Yan X."/>
            <person name="Huang T."/>
            <person name="Ge H."/>
            <person name="Shen B."/>
        </authorList>
    </citation>
    <scope>NUCLEOTIDE SEQUENCE [LARGE SCALE GENOMIC DNA]</scope>
    <source>
        <strain evidence="2 3">DCA2648</strain>
    </source>
</reference>
<proteinExistence type="predicted"/>
<dbReference type="AlphaFoldDB" id="A0A1Q4VAB0"/>
<dbReference type="SUPFAM" id="SSF47413">
    <property type="entry name" value="lambda repressor-like DNA-binding domains"/>
    <property type="match status" value="1"/>
</dbReference>
<dbReference type="InterPro" id="IPR043917">
    <property type="entry name" value="DUF5753"/>
</dbReference>
<dbReference type="GO" id="GO:0003677">
    <property type="term" value="F:DNA binding"/>
    <property type="evidence" value="ECO:0007669"/>
    <property type="project" value="InterPro"/>
</dbReference>
<accession>A0A1Q4VAB0</accession>
<organism evidence="2 3">
    <name type="scientific">Streptomyces uncialis</name>
    <dbReference type="NCBI Taxonomy" id="1048205"/>
    <lineage>
        <taxon>Bacteria</taxon>
        <taxon>Bacillati</taxon>
        <taxon>Actinomycetota</taxon>
        <taxon>Actinomycetes</taxon>
        <taxon>Kitasatosporales</taxon>
        <taxon>Streptomycetaceae</taxon>
        <taxon>Streptomyces</taxon>
    </lineage>
</organism>
<dbReference type="GeneID" id="96790688"/>
<dbReference type="Pfam" id="PF19054">
    <property type="entry name" value="DUF5753"/>
    <property type="match status" value="1"/>
</dbReference>
<dbReference type="RefSeq" id="WP_073786730.1">
    <property type="nucleotide sequence ID" value="NZ_CP108638.1"/>
</dbReference>
<evidence type="ECO:0000313" key="2">
    <source>
        <dbReference type="EMBL" id="OKH94785.1"/>
    </source>
</evidence>
<gene>
    <name evidence="2" type="ORF">AB852_11400</name>
</gene>
<dbReference type="Proteomes" id="UP000186455">
    <property type="component" value="Unassembled WGS sequence"/>
</dbReference>
<dbReference type="PROSITE" id="PS50943">
    <property type="entry name" value="HTH_CROC1"/>
    <property type="match status" value="1"/>
</dbReference>
<dbReference type="InterPro" id="IPR010982">
    <property type="entry name" value="Lambda_DNA-bd_dom_sf"/>
</dbReference>
<evidence type="ECO:0000313" key="3">
    <source>
        <dbReference type="Proteomes" id="UP000186455"/>
    </source>
</evidence>
<keyword evidence="3" id="KW-1185">Reference proteome</keyword>
<dbReference type="STRING" id="1048205.AB852_11400"/>
<name>A0A1Q4VAB0_9ACTN</name>
<comment type="caution">
    <text evidence="2">The sequence shown here is derived from an EMBL/GenBank/DDBJ whole genome shotgun (WGS) entry which is preliminary data.</text>
</comment>